<name>A0ACB7ZF38_9ERIC</name>
<dbReference type="Proteomes" id="UP000828048">
    <property type="component" value="Chromosome 12"/>
</dbReference>
<accession>A0ACB7ZF38</accession>
<reference evidence="1 2" key="1">
    <citation type="journal article" date="2021" name="Hortic Res">
        <title>High-quality reference genome and annotation aids understanding of berry development for evergreen blueberry (Vaccinium darrowii).</title>
        <authorList>
            <person name="Yu J."/>
            <person name="Hulse-Kemp A.M."/>
            <person name="Babiker E."/>
            <person name="Staton M."/>
        </authorList>
    </citation>
    <scope>NUCLEOTIDE SEQUENCE [LARGE SCALE GENOMIC DNA]</scope>
    <source>
        <strain evidence="2">cv. NJ 8807/NJ 8810</strain>
        <tissue evidence="1">Young leaf</tissue>
    </source>
</reference>
<gene>
    <name evidence="1" type="ORF">Vadar_026772</name>
</gene>
<proteinExistence type="predicted"/>
<keyword evidence="2" id="KW-1185">Reference proteome</keyword>
<evidence type="ECO:0000313" key="2">
    <source>
        <dbReference type="Proteomes" id="UP000828048"/>
    </source>
</evidence>
<organism evidence="1 2">
    <name type="scientific">Vaccinium darrowii</name>
    <dbReference type="NCBI Taxonomy" id="229202"/>
    <lineage>
        <taxon>Eukaryota</taxon>
        <taxon>Viridiplantae</taxon>
        <taxon>Streptophyta</taxon>
        <taxon>Embryophyta</taxon>
        <taxon>Tracheophyta</taxon>
        <taxon>Spermatophyta</taxon>
        <taxon>Magnoliopsida</taxon>
        <taxon>eudicotyledons</taxon>
        <taxon>Gunneridae</taxon>
        <taxon>Pentapetalae</taxon>
        <taxon>asterids</taxon>
        <taxon>Ericales</taxon>
        <taxon>Ericaceae</taxon>
        <taxon>Vaccinioideae</taxon>
        <taxon>Vaccinieae</taxon>
        <taxon>Vaccinium</taxon>
    </lineage>
</organism>
<protein>
    <submittedName>
        <fullName evidence="1">Uncharacterized protein</fullName>
    </submittedName>
</protein>
<dbReference type="EMBL" id="CM037162">
    <property type="protein sequence ID" value="KAH7864187.1"/>
    <property type="molecule type" value="Genomic_DNA"/>
</dbReference>
<comment type="caution">
    <text evidence="1">The sequence shown here is derived from an EMBL/GenBank/DDBJ whole genome shotgun (WGS) entry which is preliminary data.</text>
</comment>
<evidence type="ECO:0000313" key="1">
    <source>
        <dbReference type="EMBL" id="KAH7864187.1"/>
    </source>
</evidence>
<sequence>MFDYAMTINKSQGQFWKYVGLDLPVPVFSHGQVWHTYKFQNCIAQFTLKWNQVDSQGISRSFRRLYGAKK</sequence>